<gene>
    <name evidence="2" type="ORF">Ccrd_020292</name>
</gene>
<dbReference type="AlphaFoldDB" id="A0A103Y2R3"/>
<evidence type="ECO:0000256" key="1">
    <source>
        <dbReference type="SAM" id="MobiDB-lite"/>
    </source>
</evidence>
<feature type="compositionally biased region" description="Basic and acidic residues" evidence="1">
    <location>
        <begin position="108"/>
        <end position="123"/>
    </location>
</feature>
<protein>
    <submittedName>
        <fullName evidence="2">Uncharacterized protein</fullName>
    </submittedName>
</protein>
<comment type="caution">
    <text evidence="2">The sequence shown here is derived from an EMBL/GenBank/DDBJ whole genome shotgun (WGS) entry which is preliminary data.</text>
</comment>
<dbReference type="Gramene" id="KVI01436">
    <property type="protein sequence ID" value="KVI01436"/>
    <property type="gene ID" value="Ccrd_020292"/>
</dbReference>
<feature type="region of interest" description="Disordered" evidence="1">
    <location>
        <begin position="108"/>
        <end position="141"/>
    </location>
</feature>
<feature type="non-terminal residue" evidence="2">
    <location>
        <position position="1"/>
    </location>
</feature>
<proteinExistence type="predicted"/>
<evidence type="ECO:0000313" key="3">
    <source>
        <dbReference type="Proteomes" id="UP000243975"/>
    </source>
</evidence>
<sequence>MSIVWLVKMKKGIRRRCRVSQWGLGEDAEINLNKADTIESRTITGKTIKAEACSRRKTCKACSKTVNMGQKIKAMDGKGTSKEQQDIGYIRITRKPFELQHPELELHDLVPSDLHKTRGEKKQTSSFTQPNKPRKEDPDTNMTSEILDIVDYFMAGGLDASKMKDVPLVFKIKTKIHSTKLGITSVTEYYNTSNNLRLKLDYTKARLVTLAKHKYMKPNPYKAPACLAQDLQLRGSIFFLLGIVSHSPAASGFEQQIENQTSGRALQCLIEPCPQNAHSISEYQRKKALQKEWNKTNYAQEVPAKRDIEQAQFPKKLMASYVQ</sequence>
<organism evidence="2 3">
    <name type="scientific">Cynara cardunculus var. scolymus</name>
    <name type="common">Globe artichoke</name>
    <name type="synonym">Cynara scolymus</name>
    <dbReference type="NCBI Taxonomy" id="59895"/>
    <lineage>
        <taxon>Eukaryota</taxon>
        <taxon>Viridiplantae</taxon>
        <taxon>Streptophyta</taxon>
        <taxon>Embryophyta</taxon>
        <taxon>Tracheophyta</taxon>
        <taxon>Spermatophyta</taxon>
        <taxon>Magnoliopsida</taxon>
        <taxon>eudicotyledons</taxon>
        <taxon>Gunneridae</taxon>
        <taxon>Pentapetalae</taxon>
        <taxon>asterids</taxon>
        <taxon>campanulids</taxon>
        <taxon>Asterales</taxon>
        <taxon>Asteraceae</taxon>
        <taxon>Carduoideae</taxon>
        <taxon>Cardueae</taxon>
        <taxon>Carduinae</taxon>
        <taxon>Cynara</taxon>
    </lineage>
</organism>
<accession>A0A103Y2R3</accession>
<dbReference type="EMBL" id="LEKV01003097">
    <property type="protein sequence ID" value="KVI01436.1"/>
    <property type="molecule type" value="Genomic_DNA"/>
</dbReference>
<evidence type="ECO:0000313" key="2">
    <source>
        <dbReference type="EMBL" id="KVI01436.1"/>
    </source>
</evidence>
<keyword evidence="3" id="KW-1185">Reference proteome</keyword>
<name>A0A103Y2R3_CYNCS</name>
<dbReference type="Proteomes" id="UP000243975">
    <property type="component" value="Unassembled WGS sequence"/>
</dbReference>
<reference evidence="2 3" key="1">
    <citation type="journal article" date="2016" name="Sci. Rep.">
        <title>The genome sequence of the outbreeding globe artichoke constructed de novo incorporating a phase-aware low-pass sequencing strategy of F1 progeny.</title>
        <authorList>
            <person name="Scaglione D."/>
            <person name="Reyes-Chin-Wo S."/>
            <person name="Acquadro A."/>
            <person name="Froenicke L."/>
            <person name="Portis E."/>
            <person name="Beitel C."/>
            <person name="Tirone M."/>
            <person name="Mauro R."/>
            <person name="Lo Monaco A."/>
            <person name="Mauromicale G."/>
            <person name="Faccioli P."/>
            <person name="Cattivelli L."/>
            <person name="Rieseberg L."/>
            <person name="Michelmore R."/>
            <person name="Lanteri S."/>
        </authorList>
    </citation>
    <scope>NUCLEOTIDE SEQUENCE [LARGE SCALE GENOMIC DNA]</scope>
    <source>
        <strain evidence="2">2C</strain>
    </source>
</reference>